<feature type="region of interest" description="Disordered" evidence="1">
    <location>
        <begin position="339"/>
        <end position="372"/>
    </location>
</feature>
<name>K1WAC5_MARBU</name>
<evidence type="ECO:0000313" key="2">
    <source>
        <dbReference type="EMBL" id="EKD14190.1"/>
    </source>
</evidence>
<dbReference type="EMBL" id="JH921446">
    <property type="protein sequence ID" value="EKD14190.1"/>
    <property type="molecule type" value="Genomic_DNA"/>
</dbReference>
<gene>
    <name evidence="2" type="ORF">MBM_07420</name>
</gene>
<dbReference type="Proteomes" id="UP000006753">
    <property type="component" value="Unassembled WGS sequence"/>
</dbReference>
<proteinExistence type="predicted"/>
<feature type="region of interest" description="Disordered" evidence="1">
    <location>
        <begin position="47"/>
        <end position="87"/>
    </location>
</feature>
<dbReference type="KEGG" id="mbe:MBM_07420"/>
<accession>K1WAC5</accession>
<feature type="compositionally biased region" description="Basic and acidic residues" evidence="1">
    <location>
        <begin position="57"/>
        <end position="69"/>
    </location>
</feature>
<evidence type="ECO:0000256" key="1">
    <source>
        <dbReference type="SAM" id="MobiDB-lite"/>
    </source>
</evidence>
<reference evidence="2 3" key="1">
    <citation type="journal article" date="2012" name="BMC Genomics">
        <title>Sequencing the genome of Marssonina brunnea reveals fungus-poplar co-evolution.</title>
        <authorList>
            <person name="Zhu S."/>
            <person name="Cao Y.-Z."/>
            <person name="Jiang C."/>
            <person name="Tan B.-Y."/>
            <person name="Wang Z."/>
            <person name="Feng S."/>
            <person name="Zhang L."/>
            <person name="Su X.-H."/>
            <person name="Brejova B."/>
            <person name="Vinar T."/>
            <person name="Xu M."/>
            <person name="Wang M.-X."/>
            <person name="Zhang S.-G."/>
            <person name="Huang M.-R."/>
            <person name="Wu R."/>
            <person name="Zhou Y."/>
        </authorList>
    </citation>
    <scope>NUCLEOTIDE SEQUENCE [LARGE SCALE GENOMIC DNA]</scope>
    <source>
        <strain evidence="2 3">MB_m1</strain>
    </source>
</reference>
<dbReference type="HOGENOM" id="CLU_694599_0_0_1"/>
<organism evidence="2 3">
    <name type="scientific">Marssonina brunnea f. sp. multigermtubi (strain MB_m1)</name>
    <name type="common">Marssonina leaf spot fungus</name>
    <dbReference type="NCBI Taxonomy" id="1072389"/>
    <lineage>
        <taxon>Eukaryota</taxon>
        <taxon>Fungi</taxon>
        <taxon>Dikarya</taxon>
        <taxon>Ascomycota</taxon>
        <taxon>Pezizomycotina</taxon>
        <taxon>Leotiomycetes</taxon>
        <taxon>Helotiales</taxon>
        <taxon>Drepanopezizaceae</taxon>
        <taxon>Drepanopeziza</taxon>
    </lineage>
</organism>
<feature type="region of interest" description="Disordered" evidence="1">
    <location>
        <begin position="257"/>
        <end position="277"/>
    </location>
</feature>
<evidence type="ECO:0000313" key="3">
    <source>
        <dbReference type="Proteomes" id="UP000006753"/>
    </source>
</evidence>
<dbReference type="AlphaFoldDB" id="K1WAC5"/>
<sequence>MSYLIRIGIHTTYYVRTFRGTTAGASLVARRYYYCLRLSRGCRPACVTKGRKSPMRPRGDTSRGQRGESDSTTSSVQRRPTESEASLARSMGQYLSTTLNWGWDVKAAVQRISALRGGAWRRCDRRAASAGSDRDVEAGHGWFVCSVGDSCHPFIHFEFARCTGLLPRIQATRLDEGLLGRAHWCSLSGWRKGRRRYDGTETPDGPRGRSWATTLDLDAGPGRGRLARLQYIGPYIAFGRTGALGISESQTLRISDSQMEGSGCHPWHRAKRNDSSRDGGEGLLLLSLPSWVRPVVQAHVAAPCWASQGNARNSIVGAWDYQPWPFRAWVAVEGKGGEVVGGGGGWEGEGEGEGKGEGGGGDGGGDGKRARWERVGAEEVKVENSLRYSVVLERTVQ</sequence>
<protein>
    <submittedName>
        <fullName evidence="2">Uncharacterized protein</fullName>
    </submittedName>
</protein>
<keyword evidence="3" id="KW-1185">Reference proteome</keyword>
<dbReference type="InParanoid" id="K1WAC5"/>